<evidence type="ECO:0000256" key="2">
    <source>
        <dbReference type="SAM" id="MobiDB-lite"/>
    </source>
</evidence>
<dbReference type="SUPFAM" id="SSF48150">
    <property type="entry name" value="DNA-glycosylase"/>
    <property type="match status" value="1"/>
</dbReference>
<dbReference type="InterPro" id="IPR005019">
    <property type="entry name" value="Adenine_glyco"/>
</dbReference>
<feature type="compositionally biased region" description="Polar residues" evidence="2">
    <location>
        <begin position="89"/>
        <end position="120"/>
    </location>
</feature>
<dbReference type="GO" id="GO:0046872">
    <property type="term" value="F:metal ion binding"/>
    <property type="evidence" value="ECO:0007669"/>
    <property type="project" value="UniProtKB-KW"/>
</dbReference>
<dbReference type="Proteomes" id="UP000818029">
    <property type="component" value="Chromosome A01"/>
</dbReference>
<feature type="region of interest" description="Disordered" evidence="2">
    <location>
        <begin position="45"/>
        <end position="137"/>
    </location>
</feature>
<reference evidence="3" key="1">
    <citation type="journal article" date="2020" name="Nat. Genet.">
        <title>Genomic diversifications of five Gossypium allopolyploid species and their impact on cotton improvement.</title>
        <authorList>
            <person name="Chen Z.J."/>
            <person name="Sreedasyam A."/>
            <person name="Ando A."/>
            <person name="Song Q."/>
            <person name="De Santiago L.M."/>
            <person name="Hulse-Kemp A.M."/>
            <person name="Ding M."/>
            <person name="Ye W."/>
            <person name="Kirkbride R.C."/>
            <person name="Jenkins J."/>
            <person name="Plott C."/>
            <person name="Lovell J."/>
            <person name="Lin Y.M."/>
            <person name="Vaughn R."/>
            <person name="Liu B."/>
            <person name="Simpson S."/>
            <person name="Scheffler B.E."/>
            <person name="Wen L."/>
            <person name="Saski C.A."/>
            <person name="Grover C.E."/>
            <person name="Hu G."/>
            <person name="Conover J.L."/>
            <person name="Carlson J.W."/>
            <person name="Shu S."/>
            <person name="Boston L.B."/>
            <person name="Williams M."/>
            <person name="Peterson D.G."/>
            <person name="McGee K."/>
            <person name="Jones D.C."/>
            <person name="Wendel J.F."/>
            <person name="Stelly D.M."/>
            <person name="Grimwood J."/>
            <person name="Schmutz J."/>
        </authorList>
    </citation>
    <scope>NUCLEOTIDE SEQUENCE [LARGE SCALE GENOMIC DNA]</scope>
    <source>
        <strain evidence="3">cv. TM-1</strain>
    </source>
</reference>
<feature type="binding site" evidence="1">
    <location>
        <position position="225"/>
    </location>
    <ligand>
        <name>Zn(2+)</name>
        <dbReference type="ChEBI" id="CHEBI:29105"/>
    </ligand>
</feature>
<keyword evidence="1" id="KW-0479">Metal-binding</keyword>
<reference evidence="4" key="2">
    <citation type="submission" date="2025-08" db="UniProtKB">
        <authorList>
            <consortium name="RefSeq"/>
        </authorList>
    </citation>
    <scope>IDENTIFICATION</scope>
</reference>
<evidence type="ECO:0000313" key="3">
    <source>
        <dbReference type="Proteomes" id="UP000818029"/>
    </source>
</evidence>
<dbReference type="STRING" id="3635.A0A1U8KJX2"/>
<keyword evidence="1" id="KW-0862">Zinc</keyword>
<dbReference type="Pfam" id="PF03352">
    <property type="entry name" value="Adenine_glyco"/>
    <property type="match status" value="1"/>
</dbReference>
<feature type="binding site" evidence="1">
    <location>
        <position position="381"/>
    </location>
    <ligand>
        <name>Zn(2+)</name>
        <dbReference type="ChEBI" id="CHEBI:29105"/>
    </ligand>
</feature>
<dbReference type="GO" id="GO:0006284">
    <property type="term" value="P:base-excision repair"/>
    <property type="evidence" value="ECO:0007669"/>
    <property type="project" value="InterPro"/>
</dbReference>
<dbReference type="AlphaFoldDB" id="A0A1U8KJX2"/>
<feature type="compositionally biased region" description="Low complexity" evidence="2">
    <location>
        <begin position="61"/>
        <end position="72"/>
    </location>
</feature>
<dbReference type="KEGG" id="ghi:107917882"/>
<keyword evidence="3" id="KW-1185">Reference proteome</keyword>
<name>A0A1U8KJX2_GOSHI</name>
<feature type="binding site" evidence="1">
    <location>
        <position position="385"/>
    </location>
    <ligand>
        <name>Zn(2+)</name>
        <dbReference type="ChEBI" id="CHEBI:29105"/>
    </ligand>
</feature>
<accession>A0A1U8KJX2</accession>
<evidence type="ECO:0000313" key="4">
    <source>
        <dbReference type="RefSeq" id="XP_016702755.2"/>
    </source>
</evidence>
<dbReference type="PANTHER" id="PTHR31116">
    <property type="entry name" value="OS04G0501200 PROTEIN"/>
    <property type="match status" value="1"/>
</dbReference>
<evidence type="ECO:0000256" key="1">
    <source>
        <dbReference type="PIRSR" id="PIRSR605019-1"/>
    </source>
</evidence>
<dbReference type="Gene3D" id="1.10.340.30">
    <property type="entry name" value="Hypothetical protein, domain 2"/>
    <property type="match status" value="1"/>
</dbReference>
<organism evidence="3 4">
    <name type="scientific">Gossypium hirsutum</name>
    <name type="common">Upland cotton</name>
    <name type="synonym">Gossypium mexicanum</name>
    <dbReference type="NCBI Taxonomy" id="3635"/>
    <lineage>
        <taxon>Eukaryota</taxon>
        <taxon>Viridiplantae</taxon>
        <taxon>Streptophyta</taxon>
        <taxon>Embryophyta</taxon>
        <taxon>Tracheophyta</taxon>
        <taxon>Spermatophyta</taxon>
        <taxon>Magnoliopsida</taxon>
        <taxon>eudicotyledons</taxon>
        <taxon>Gunneridae</taxon>
        <taxon>Pentapetalae</taxon>
        <taxon>rosids</taxon>
        <taxon>malvids</taxon>
        <taxon>Malvales</taxon>
        <taxon>Malvaceae</taxon>
        <taxon>Malvoideae</taxon>
        <taxon>Gossypium</taxon>
    </lineage>
</organism>
<proteinExistence type="predicted"/>
<dbReference type="PaxDb" id="3635-A0A1U8KJX2"/>
<sequence>MCTSKAKVTTGTTHVEITPPAVARINGRPVLQPTCNRVPSLDRRNSLKKIPPISPPPPASLPFTPSATSTTTVANGSRAKASLTPPLSPSSKFTTTKRWSDPNALNSSSEKVAIPRNTTKTLDRKKSKSFKEGMGNNGLSSYIEPSLSYSSSLLVEAPGSIAAVRREQVALQQAQRKMKIAHYGRSKSAKFESKVVPLDNTKPAEEKKRCSFITPNSDPIYVAYHDEEWGVPIHDDSMLFELLVLSGAQVGSDWTSILKKRQDFRDAFSGFDAETVANFTEKQMTTISSEYGIDISRVRGVVDNANRILEVKREFGSFDKYIWGFVNHKPMSTQYKFDHKIPVKTSKSESISKDMVRRGFRFVGPTVVHSFMQAAGLTNDHLITCHRHLPCALLAIQRPPVHSLPDL</sequence>
<dbReference type="GO" id="GO:0008725">
    <property type="term" value="F:DNA-3-methyladenine glycosylase activity"/>
    <property type="evidence" value="ECO:0007669"/>
    <property type="project" value="InterPro"/>
</dbReference>
<gene>
    <name evidence="4" type="primary">LOC107917882</name>
</gene>
<protein>
    <submittedName>
        <fullName evidence="4">Probable GMP synthase [glutamine-hydrolyzing]</fullName>
    </submittedName>
</protein>
<dbReference type="RefSeq" id="XP_016702755.2">
    <property type="nucleotide sequence ID" value="XM_016847266.2"/>
</dbReference>
<dbReference type="InterPro" id="IPR011257">
    <property type="entry name" value="DNA_glycosylase"/>
</dbReference>
<feature type="binding site" evidence="1">
    <location>
        <position position="210"/>
    </location>
    <ligand>
        <name>Zn(2+)</name>
        <dbReference type="ChEBI" id="CHEBI:29105"/>
    </ligand>
</feature>
<dbReference type="PANTHER" id="PTHR31116:SF4">
    <property type="entry name" value="DNA GLYCOSYLASE SUPERFAMILY PROTEIN"/>
    <property type="match status" value="1"/>
</dbReference>
<dbReference type="GeneID" id="107917882"/>